<protein>
    <submittedName>
        <fullName evidence="1">RAS-related protein rabh1b</fullName>
    </submittedName>
</protein>
<dbReference type="Proteomes" id="UP000653305">
    <property type="component" value="Unassembled WGS sequence"/>
</dbReference>
<reference evidence="1" key="1">
    <citation type="submission" date="2020-07" db="EMBL/GenBank/DDBJ databases">
        <title>Ethylene signaling mediates host invasion by parasitic plants.</title>
        <authorList>
            <person name="Yoshida S."/>
        </authorList>
    </citation>
    <scope>NUCLEOTIDE SEQUENCE</scope>
    <source>
        <strain evidence="1">Okayama</strain>
    </source>
</reference>
<comment type="caution">
    <text evidence="1">The sequence shown here is derived from an EMBL/GenBank/DDBJ whole genome shotgun (WGS) entry which is preliminary data.</text>
</comment>
<evidence type="ECO:0000313" key="1">
    <source>
        <dbReference type="EMBL" id="GFQ06942.1"/>
    </source>
</evidence>
<name>A0A830DM78_9LAMI</name>
<dbReference type="EMBL" id="BMAC01001348">
    <property type="protein sequence ID" value="GFQ06942.1"/>
    <property type="molecule type" value="Genomic_DNA"/>
</dbReference>
<organism evidence="1 2">
    <name type="scientific">Phtheirospermum japonicum</name>
    <dbReference type="NCBI Taxonomy" id="374723"/>
    <lineage>
        <taxon>Eukaryota</taxon>
        <taxon>Viridiplantae</taxon>
        <taxon>Streptophyta</taxon>
        <taxon>Embryophyta</taxon>
        <taxon>Tracheophyta</taxon>
        <taxon>Spermatophyta</taxon>
        <taxon>Magnoliopsida</taxon>
        <taxon>eudicotyledons</taxon>
        <taxon>Gunneridae</taxon>
        <taxon>Pentapetalae</taxon>
        <taxon>asterids</taxon>
        <taxon>lamiids</taxon>
        <taxon>Lamiales</taxon>
        <taxon>Orobanchaceae</taxon>
        <taxon>Orobanchaceae incertae sedis</taxon>
        <taxon>Phtheirospermum</taxon>
    </lineage>
</organism>
<keyword evidence="2" id="KW-1185">Reference proteome</keyword>
<accession>A0A830DM78</accession>
<evidence type="ECO:0000313" key="2">
    <source>
        <dbReference type="Proteomes" id="UP000653305"/>
    </source>
</evidence>
<dbReference type="AlphaFoldDB" id="A0A830DM78"/>
<sequence length="58" mass="6728">MMLQVQTVLSTLQSGSRRSALREEVMLLLLLLATKPILWIRGKKNLYLLFLIMHVFSL</sequence>
<proteinExistence type="predicted"/>
<gene>
    <name evidence="1" type="ORF">PHJA_002838300</name>
</gene>